<organism evidence="3 4">
    <name type="scientific">Sporotomaculum syntrophicum</name>
    <dbReference type="NCBI Taxonomy" id="182264"/>
    <lineage>
        <taxon>Bacteria</taxon>
        <taxon>Bacillati</taxon>
        <taxon>Bacillota</taxon>
        <taxon>Clostridia</taxon>
        <taxon>Eubacteriales</taxon>
        <taxon>Desulfallaceae</taxon>
        <taxon>Sporotomaculum</taxon>
    </lineage>
</organism>
<dbReference type="Proteomes" id="UP000798488">
    <property type="component" value="Unassembled WGS sequence"/>
</dbReference>
<feature type="transmembrane region" description="Helical" evidence="1">
    <location>
        <begin position="102"/>
        <end position="121"/>
    </location>
</feature>
<feature type="domain" description="Heparan-alpha-glucosaminide N-acetyltransferase catalytic" evidence="2">
    <location>
        <begin position="65"/>
        <end position="275"/>
    </location>
</feature>
<feature type="transmembrane region" description="Helical" evidence="1">
    <location>
        <begin position="221"/>
        <end position="242"/>
    </location>
</feature>
<feature type="transmembrane region" description="Helical" evidence="1">
    <location>
        <begin position="156"/>
        <end position="174"/>
    </location>
</feature>
<dbReference type="InterPro" id="IPR012429">
    <property type="entry name" value="HGSNAT_cat"/>
</dbReference>
<evidence type="ECO:0000256" key="1">
    <source>
        <dbReference type="SAM" id="Phobius"/>
    </source>
</evidence>
<evidence type="ECO:0000313" key="4">
    <source>
        <dbReference type="Proteomes" id="UP000798488"/>
    </source>
</evidence>
<evidence type="ECO:0000313" key="3">
    <source>
        <dbReference type="EMBL" id="KAF1084376.1"/>
    </source>
</evidence>
<feature type="transmembrane region" description="Helical" evidence="1">
    <location>
        <begin position="71"/>
        <end position="90"/>
    </location>
</feature>
<accession>A0A9D2WP76</accession>
<gene>
    <name evidence="3" type="ORF">SPSYN_02153</name>
</gene>
<reference evidence="3" key="1">
    <citation type="submission" date="2016-02" db="EMBL/GenBank/DDBJ databases">
        <title>Draft Genome Sequence of Sporotomaculum syntrophicum Strain FB, a Syntrophic Benzoate Degrader.</title>
        <authorList>
            <person name="Nobu M.K."/>
            <person name="Narihiro T."/>
            <person name="Qiu Y.-L."/>
            <person name="Ohashi A."/>
            <person name="Liu W.-T."/>
            <person name="Yuji S."/>
        </authorList>
    </citation>
    <scope>NUCLEOTIDE SEQUENCE</scope>
    <source>
        <strain evidence="3">FB</strain>
    </source>
</reference>
<keyword evidence="4" id="KW-1185">Reference proteome</keyword>
<protein>
    <recommendedName>
        <fullName evidence="2">Heparan-alpha-glucosaminide N-acetyltransferase catalytic domain-containing protein</fullName>
    </recommendedName>
</protein>
<proteinExistence type="predicted"/>
<feature type="transmembrane region" description="Helical" evidence="1">
    <location>
        <begin position="133"/>
        <end position="150"/>
    </location>
</feature>
<keyword evidence="1" id="KW-0812">Transmembrane</keyword>
<comment type="caution">
    <text evidence="3">The sequence shown here is derived from an EMBL/GenBank/DDBJ whole genome shotgun (WGS) entry which is preliminary data.</text>
</comment>
<keyword evidence="1" id="KW-1133">Transmembrane helix</keyword>
<dbReference type="Pfam" id="PF07786">
    <property type="entry name" value="HGSNAT_cat"/>
    <property type="match status" value="1"/>
</dbReference>
<evidence type="ECO:0000259" key="2">
    <source>
        <dbReference type="Pfam" id="PF07786"/>
    </source>
</evidence>
<keyword evidence="1" id="KW-0472">Membrane</keyword>
<feature type="transmembrane region" description="Helical" evidence="1">
    <location>
        <begin position="181"/>
        <end position="201"/>
    </location>
</feature>
<feature type="transmembrane region" description="Helical" evidence="1">
    <location>
        <begin position="267"/>
        <end position="285"/>
    </location>
</feature>
<name>A0A9D2WP76_9FIRM</name>
<sequence>MPPVNLIILTLTNLITLSYLAPVNLSMVVTVYFLALRGAVCYSASILTNPLKKELISMQRTAQQRLWEIDLARGTALILMIIYHLLYDLSVFFNFDIAYNHGIFYLLGKVAATLFILVAGLSSSFSKNNTTRGLKLIGWGCVIYLVTSIAVPGSNIVFGILQFLGVCLLLYPVVKNISPYILVGIGAAVMLGGEFTASLSISHNWLVPLGFRTPGFASVDYFPLIPWWGVFLWGIALSKLVYPQKKGLIKSNSKLLKLVAAAGRHTLFIYLLHQPVLLAALYLIFDPAGFFNLLTSNSSGSTVH</sequence>
<dbReference type="EMBL" id="LSRS01000005">
    <property type="protein sequence ID" value="KAF1084376.1"/>
    <property type="molecule type" value="Genomic_DNA"/>
</dbReference>
<dbReference type="AlphaFoldDB" id="A0A9D2WP76"/>